<feature type="chain" id="PRO_5043132078" evidence="2">
    <location>
        <begin position="18"/>
        <end position="125"/>
    </location>
</feature>
<dbReference type="Gene3D" id="2.40.50.100">
    <property type="match status" value="1"/>
</dbReference>
<dbReference type="EMBL" id="UZAE01014012">
    <property type="protein sequence ID" value="VDO12121.1"/>
    <property type="molecule type" value="Genomic_DNA"/>
</dbReference>
<name>A0A0R3TW65_RODNA</name>
<evidence type="ECO:0000256" key="1">
    <source>
        <dbReference type="ARBA" id="ARBA00022823"/>
    </source>
</evidence>
<dbReference type="GO" id="GO:0006086">
    <property type="term" value="P:pyruvate decarboxylation to acetyl-CoA"/>
    <property type="evidence" value="ECO:0007669"/>
    <property type="project" value="InterPro"/>
</dbReference>
<evidence type="ECO:0000313" key="6">
    <source>
        <dbReference type="WBParaSite" id="HNAJ_0001209001-mRNA-1"/>
    </source>
</evidence>
<dbReference type="STRING" id="102285.A0A0R3TW65"/>
<gene>
    <name evidence="4" type="ORF">HNAJ_LOCUS12079</name>
</gene>
<sequence length="125" mass="14015">MFAKALRLFAVAPKVSSLLIHTNARVMCPIIIKMPSLSPTMNEGEITKWYKTEGEEICSGDLLCQVKTDKAEIDLDTEDEGILAKIIKPEHSINKVNAPIGLIATEDEEWEDIQKNWEAHVPKLD</sequence>
<dbReference type="InterPro" id="IPR000089">
    <property type="entry name" value="Biotin_lipoyl"/>
</dbReference>
<keyword evidence="2" id="KW-0732">Signal</keyword>
<organism evidence="6">
    <name type="scientific">Rodentolepis nana</name>
    <name type="common">Dwarf tapeworm</name>
    <name type="synonym">Hymenolepis nana</name>
    <dbReference type="NCBI Taxonomy" id="102285"/>
    <lineage>
        <taxon>Eukaryota</taxon>
        <taxon>Metazoa</taxon>
        <taxon>Spiralia</taxon>
        <taxon>Lophotrochozoa</taxon>
        <taxon>Platyhelminthes</taxon>
        <taxon>Cestoda</taxon>
        <taxon>Eucestoda</taxon>
        <taxon>Cyclophyllidea</taxon>
        <taxon>Hymenolepididae</taxon>
        <taxon>Rodentolepis</taxon>
    </lineage>
</organism>
<dbReference type="SUPFAM" id="SSF51230">
    <property type="entry name" value="Single hybrid motif"/>
    <property type="match status" value="1"/>
</dbReference>
<dbReference type="InterPro" id="IPR045257">
    <property type="entry name" value="E2/Pdx1"/>
</dbReference>
<dbReference type="Pfam" id="PF00364">
    <property type="entry name" value="Biotin_lipoyl"/>
    <property type="match status" value="1"/>
</dbReference>
<feature type="domain" description="Lipoyl-binding" evidence="3">
    <location>
        <begin position="29"/>
        <end position="104"/>
    </location>
</feature>
<dbReference type="InterPro" id="IPR011053">
    <property type="entry name" value="Single_hybrid_motif"/>
</dbReference>
<keyword evidence="1" id="KW-0450">Lipoyl</keyword>
<reference evidence="6" key="1">
    <citation type="submission" date="2017-02" db="UniProtKB">
        <authorList>
            <consortium name="WormBaseParasite"/>
        </authorList>
    </citation>
    <scope>IDENTIFICATION</scope>
</reference>
<dbReference type="FunFam" id="2.40.50.100:FF:000010">
    <property type="entry name" value="Acetyltransferase component of pyruvate dehydrogenase complex"/>
    <property type="match status" value="1"/>
</dbReference>
<dbReference type="OrthoDB" id="537444at2759"/>
<dbReference type="PROSITE" id="PS50968">
    <property type="entry name" value="BIOTINYL_LIPOYL"/>
    <property type="match status" value="1"/>
</dbReference>
<evidence type="ECO:0000259" key="3">
    <source>
        <dbReference type="PROSITE" id="PS50968"/>
    </source>
</evidence>
<dbReference type="PANTHER" id="PTHR23151:SF90">
    <property type="entry name" value="DIHYDROLIPOYLLYSINE-RESIDUE ACETYLTRANSFERASE COMPONENT OF PYRUVATE DEHYDROGENASE COMPLEX, MITOCHONDRIAL-RELATED"/>
    <property type="match status" value="1"/>
</dbReference>
<dbReference type="Proteomes" id="UP000278807">
    <property type="component" value="Unassembled WGS sequence"/>
</dbReference>
<keyword evidence="5" id="KW-1185">Reference proteome</keyword>
<proteinExistence type="predicted"/>
<evidence type="ECO:0000313" key="4">
    <source>
        <dbReference type="EMBL" id="VDO12121.1"/>
    </source>
</evidence>
<dbReference type="AlphaFoldDB" id="A0A0R3TW65"/>
<protein>
    <submittedName>
        <fullName evidence="6">Lipoyl-binding domain-containing protein</fullName>
    </submittedName>
</protein>
<dbReference type="GO" id="GO:0045254">
    <property type="term" value="C:pyruvate dehydrogenase complex"/>
    <property type="evidence" value="ECO:0007669"/>
    <property type="project" value="InterPro"/>
</dbReference>
<accession>A0A0R3TW65</accession>
<dbReference type="WBParaSite" id="HNAJ_0001209001-mRNA-1">
    <property type="protein sequence ID" value="HNAJ_0001209001-mRNA-1"/>
    <property type="gene ID" value="HNAJ_0001209001"/>
</dbReference>
<feature type="signal peptide" evidence="2">
    <location>
        <begin position="1"/>
        <end position="17"/>
    </location>
</feature>
<dbReference type="GO" id="GO:0005739">
    <property type="term" value="C:mitochondrion"/>
    <property type="evidence" value="ECO:0007669"/>
    <property type="project" value="TreeGrafter"/>
</dbReference>
<evidence type="ECO:0000256" key="2">
    <source>
        <dbReference type="SAM" id="SignalP"/>
    </source>
</evidence>
<dbReference type="PANTHER" id="PTHR23151">
    <property type="entry name" value="DIHYDROLIPOAMIDE ACETYL/SUCCINYL-TRANSFERASE-RELATED"/>
    <property type="match status" value="1"/>
</dbReference>
<reference evidence="4 5" key="2">
    <citation type="submission" date="2018-11" db="EMBL/GenBank/DDBJ databases">
        <authorList>
            <consortium name="Pathogen Informatics"/>
        </authorList>
    </citation>
    <scope>NUCLEOTIDE SEQUENCE [LARGE SCALE GENOMIC DNA]</scope>
</reference>
<evidence type="ECO:0000313" key="5">
    <source>
        <dbReference type="Proteomes" id="UP000278807"/>
    </source>
</evidence>
<dbReference type="CDD" id="cd06849">
    <property type="entry name" value="lipoyl_domain"/>
    <property type="match status" value="1"/>
</dbReference>